<sequence length="239" mass="27494">MLRAYCNVNSRQRTHGLRCFYPVEVKVSKKPVSKRPRWQQQKRRPRPATPKIILFNKPFLTLCQFSGEPHDSLLKDFIPIPDVYPAGRLDKDSEGLLLLTNNGIIQARITQPKQRTYKSYWVLVEGEPSEESLAQLRQGVELKDGQTLPARAEVIDAPDLWQRIPPVRVRKSIHDTWLNISICEGRNRQVRRMTAAIGHPTLRLVRHQIGSFQLNGLQPGEYKELSLSEIPPELLPARK</sequence>
<dbReference type="EMBL" id="PIPQ01000001">
    <property type="protein sequence ID" value="RUO44173.1"/>
    <property type="molecule type" value="Genomic_DNA"/>
</dbReference>
<dbReference type="Gene3D" id="3.30.70.580">
    <property type="entry name" value="Pseudouridine synthase I, catalytic domain, N-terminal subdomain"/>
    <property type="match status" value="1"/>
</dbReference>
<organism evidence="5 6">
    <name type="scientific">Aliidiomarina taiwanensis</name>
    <dbReference type="NCBI Taxonomy" id="946228"/>
    <lineage>
        <taxon>Bacteria</taxon>
        <taxon>Pseudomonadati</taxon>
        <taxon>Pseudomonadota</taxon>
        <taxon>Gammaproteobacteria</taxon>
        <taxon>Alteromonadales</taxon>
        <taxon>Idiomarinaceae</taxon>
        <taxon>Aliidiomarina</taxon>
    </lineage>
</organism>
<dbReference type="InterPro" id="IPR050343">
    <property type="entry name" value="RsuA_PseudoU_synthase"/>
</dbReference>
<reference evidence="5 6" key="1">
    <citation type="journal article" date="2011" name="Front. Microbiol.">
        <title>Genomic signatures of strain selection and enhancement in Bacillus atrophaeus var. globigii, a historical biowarfare simulant.</title>
        <authorList>
            <person name="Gibbons H.S."/>
            <person name="Broomall S.M."/>
            <person name="McNew L.A."/>
            <person name="Daligault H."/>
            <person name="Chapman C."/>
            <person name="Bruce D."/>
            <person name="Karavis M."/>
            <person name="Krepps M."/>
            <person name="McGregor P.A."/>
            <person name="Hong C."/>
            <person name="Park K.H."/>
            <person name="Akmal A."/>
            <person name="Feldman A."/>
            <person name="Lin J.S."/>
            <person name="Chang W.E."/>
            <person name="Higgs B.W."/>
            <person name="Demirev P."/>
            <person name="Lindquist J."/>
            <person name="Liem A."/>
            <person name="Fochler E."/>
            <person name="Read T.D."/>
            <person name="Tapia R."/>
            <person name="Johnson S."/>
            <person name="Bishop-Lilly K.A."/>
            <person name="Detter C."/>
            <person name="Han C."/>
            <person name="Sozhamannan S."/>
            <person name="Rosenzweig C.N."/>
            <person name="Skowronski E.W."/>
        </authorList>
    </citation>
    <scope>NUCLEOTIDE SEQUENCE [LARGE SCALE GENOMIC DNA]</scope>
    <source>
        <strain evidence="5 6">AIT1</strain>
    </source>
</reference>
<evidence type="ECO:0000256" key="3">
    <source>
        <dbReference type="RuleBase" id="RU003887"/>
    </source>
</evidence>
<dbReference type="InterPro" id="IPR018496">
    <property type="entry name" value="PsdUridine_synth_RsuA/RluB_CS"/>
</dbReference>
<dbReference type="Pfam" id="PF00849">
    <property type="entry name" value="PseudoU_synth_2"/>
    <property type="match status" value="1"/>
</dbReference>
<evidence type="ECO:0000313" key="6">
    <source>
        <dbReference type="Proteomes" id="UP000286976"/>
    </source>
</evidence>
<dbReference type="InterPro" id="IPR020103">
    <property type="entry name" value="PsdUridine_synth_cat_dom_sf"/>
</dbReference>
<dbReference type="SUPFAM" id="SSF55120">
    <property type="entry name" value="Pseudouridine synthase"/>
    <property type="match status" value="1"/>
</dbReference>
<dbReference type="InterPro" id="IPR020094">
    <property type="entry name" value="TruA/RsuA/RluB/E/F_N"/>
</dbReference>
<dbReference type="NCBIfam" id="TIGR00093">
    <property type="entry name" value="pseudouridine synthase"/>
    <property type="match status" value="1"/>
</dbReference>
<feature type="domain" description="Pseudouridine synthase RsuA/RluA-like" evidence="4">
    <location>
        <begin position="53"/>
        <end position="196"/>
    </location>
</feature>
<accession>A0A432X9S7</accession>
<comment type="caution">
    <text evidence="5">The sequence shown here is derived from an EMBL/GenBank/DDBJ whole genome shotgun (WGS) entry which is preliminary data.</text>
</comment>
<dbReference type="Gene3D" id="3.30.70.1560">
    <property type="entry name" value="Alpha-L RNA-binding motif"/>
    <property type="match status" value="1"/>
</dbReference>
<dbReference type="EC" id="5.4.99.-" evidence="3"/>
<evidence type="ECO:0000256" key="1">
    <source>
        <dbReference type="ARBA" id="ARBA00008348"/>
    </source>
</evidence>
<evidence type="ECO:0000313" key="5">
    <source>
        <dbReference type="EMBL" id="RUO44173.1"/>
    </source>
</evidence>
<dbReference type="PANTHER" id="PTHR47683:SF2">
    <property type="entry name" value="RNA-BINDING S4 DOMAIN-CONTAINING PROTEIN"/>
    <property type="match status" value="1"/>
</dbReference>
<dbReference type="GO" id="GO:0009982">
    <property type="term" value="F:pseudouridine synthase activity"/>
    <property type="evidence" value="ECO:0007669"/>
    <property type="project" value="InterPro"/>
</dbReference>
<dbReference type="Proteomes" id="UP000286976">
    <property type="component" value="Unassembled WGS sequence"/>
</dbReference>
<keyword evidence="6" id="KW-1185">Reference proteome</keyword>
<dbReference type="PROSITE" id="PS01149">
    <property type="entry name" value="PSI_RSU"/>
    <property type="match status" value="1"/>
</dbReference>
<dbReference type="InterPro" id="IPR000748">
    <property type="entry name" value="PsdUridine_synth_RsuA/RluB/E/F"/>
</dbReference>
<evidence type="ECO:0000256" key="2">
    <source>
        <dbReference type="ARBA" id="ARBA00023235"/>
    </source>
</evidence>
<evidence type="ECO:0000259" key="4">
    <source>
        <dbReference type="Pfam" id="PF00849"/>
    </source>
</evidence>
<dbReference type="GO" id="GO:0006364">
    <property type="term" value="P:rRNA processing"/>
    <property type="evidence" value="ECO:0007669"/>
    <property type="project" value="UniProtKB-ARBA"/>
</dbReference>
<name>A0A432X9S7_9GAMM</name>
<dbReference type="GO" id="GO:0140098">
    <property type="term" value="F:catalytic activity, acting on RNA"/>
    <property type="evidence" value="ECO:0007669"/>
    <property type="project" value="UniProtKB-ARBA"/>
</dbReference>
<dbReference type="OrthoDB" id="9807213at2"/>
<dbReference type="AlphaFoldDB" id="A0A432X9S7"/>
<dbReference type="PANTHER" id="PTHR47683">
    <property type="entry name" value="PSEUDOURIDINE SYNTHASE FAMILY PROTEIN-RELATED"/>
    <property type="match status" value="1"/>
</dbReference>
<dbReference type="GO" id="GO:0001522">
    <property type="term" value="P:pseudouridine synthesis"/>
    <property type="evidence" value="ECO:0007669"/>
    <property type="project" value="InterPro"/>
</dbReference>
<proteinExistence type="inferred from homology"/>
<dbReference type="GO" id="GO:0003723">
    <property type="term" value="F:RNA binding"/>
    <property type="evidence" value="ECO:0007669"/>
    <property type="project" value="InterPro"/>
</dbReference>
<dbReference type="InterPro" id="IPR006145">
    <property type="entry name" value="PsdUridine_synth_RsuA/RluA"/>
</dbReference>
<comment type="similarity">
    <text evidence="1 3">Belongs to the pseudouridine synthase RsuA family.</text>
</comment>
<gene>
    <name evidence="5" type="ORF">CWE15_03125</name>
</gene>
<keyword evidence="2 3" id="KW-0413">Isomerase</keyword>
<protein>
    <recommendedName>
        <fullName evidence="3">Pseudouridine synthase</fullName>
        <ecNumber evidence="3">5.4.99.-</ecNumber>
    </recommendedName>
</protein>
<dbReference type="InterPro" id="IPR042092">
    <property type="entry name" value="PsdUridine_s_RsuA/RluB/E/F_cat"/>
</dbReference>